<evidence type="ECO:0000256" key="4">
    <source>
        <dbReference type="SAM" id="MobiDB-lite"/>
    </source>
</evidence>
<evidence type="ECO:0000256" key="2">
    <source>
        <dbReference type="ARBA" id="ARBA00023242"/>
    </source>
</evidence>
<reference evidence="5 6" key="1">
    <citation type="submission" date="2023-03" db="EMBL/GenBank/DDBJ databases">
        <title>Mating type loci evolution in Malassezia.</title>
        <authorList>
            <person name="Coelho M.A."/>
        </authorList>
    </citation>
    <scope>NUCLEOTIDE SEQUENCE [LARGE SCALE GENOMIC DNA]</scope>
    <source>
        <strain evidence="5 6">CBS 9725</strain>
    </source>
</reference>
<keyword evidence="6" id="KW-1185">Reference proteome</keyword>
<dbReference type="GO" id="GO:0000445">
    <property type="term" value="C:THO complex part of transcription export complex"/>
    <property type="evidence" value="ECO:0007669"/>
    <property type="project" value="InterPro"/>
</dbReference>
<evidence type="ECO:0000313" key="5">
    <source>
        <dbReference type="EMBL" id="WFC99872.1"/>
    </source>
</evidence>
<sequence>MSATANATAAAPLSAAEQDEILKARLATDEKYLRRIAKRVTALIQTDNEDQHEIQEYHAEAQRLHGMRNEQLETIARLKQDLEHAQKTRRERLEYDEIARKIIVYPRREEMQASLALVQNQVDALQNDNEAYARVSNDTRQALKSVVEQLHTLTHTIQATTGNSEETAEPAEVAEKSTWNPQAASFQPTKRAASHQLEATEAPKEGKPDLKRHRPTT</sequence>
<evidence type="ECO:0000256" key="1">
    <source>
        <dbReference type="ARBA" id="ARBA00004123"/>
    </source>
</evidence>
<feature type="region of interest" description="Disordered" evidence="4">
    <location>
        <begin position="156"/>
        <end position="217"/>
    </location>
</feature>
<keyword evidence="2" id="KW-0539">Nucleus</keyword>
<feature type="compositionally biased region" description="Polar residues" evidence="4">
    <location>
        <begin position="177"/>
        <end position="188"/>
    </location>
</feature>
<evidence type="ECO:0000313" key="6">
    <source>
        <dbReference type="Proteomes" id="UP001219567"/>
    </source>
</evidence>
<keyword evidence="3" id="KW-0175">Coiled coil</keyword>
<dbReference type="InterPro" id="IPR008501">
    <property type="entry name" value="THOC7/Mft1"/>
</dbReference>
<dbReference type="EMBL" id="CP119945">
    <property type="protein sequence ID" value="WFC99872.1"/>
    <property type="molecule type" value="Genomic_DNA"/>
</dbReference>
<comment type="subcellular location">
    <subcellularLocation>
        <location evidence="1">Nucleus</location>
    </subcellularLocation>
</comment>
<name>A0AAJ5YU91_9BASI</name>
<feature type="coiled-coil region" evidence="3">
    <location>
        <begin position="68"/>
        <end position="135"/>
    </location>
</feature>
<accession>A0AAJ5YU91</accession>
<feature type="compositionally biased region" description="Polar residues" evidence="4">
    <location>
        <begin position="156"/>
        <end position="165"/>
    </location>
</feature>
<proteinExistence type="predicted"/>
<dbReference type="Proteomes" id="UP001219567">
    <property type="component" value="Chromosome 3"/>
</dbReference>
<dbReference type="Pfam" id="PF05615">
    <property type="entry name" value="THOC7"/>
    <property type="match status" value="1"/>
</dbReference>
<protein>
    <submittedName>
        <fullName evidence="5">Uncharacterized protein</fullName>
    </submittedName>
</protein>
<gene>
    <name evidence="5" type="ORF">MYAM1_002618</name>
</gene>
<evidence type="ECO:0000256" key="3">
    <source>
        <dbReference type="SAM" id="Coils"/>
    </source>
</evidence>
<dbReference type="GO" id="GO:0006397">
    <property type="term" value="P:mRNA processing"/>
    <property type="evidence" value="ECO:0007669"/>
    <property type="project" value="InterPro"/>
</dbReference>
<dbReference type="AlphaFoldDB" id="A0AAJ5YU91"/>
<organism evidence="5 6">
    <name type="scientific">Malassezia yamatoensis</name>
    <dbReference type="NCBI Taxonomy" id="253288"/>
    <lineage>
        <taxon>Eukaryota</taxon>
        <taxon>Fungi</taxon>
        <taxon>Dikarya</taxon>
        <taxon>Basidiomycota</taxon>
        <taxon>Ustilaginomycotina</taxon>
        <taxon>Malasseziomycetes</taxon>
        <taxon>Malasseziales</taxon>
        <taxon>Malasseziaceae</taxon>
        <taxon>Malassezia</taxon>
    </lineage>
</organism>